<keyword evidence="1" id="KW-0804">Transcription</keyword>
<dbReference type="EMBL" id="AP024412">
    <property type="protein sequence ID" value="BCR35821.1"/>
    <property type="molecule type" value="Genomic_DNA"/>
</dbReference>
<dbReference type="InterPro" id="IPR021153">
    <property type="entry name" value="HrcA_C"/>
</dbReference>
<dbReference type="InterPro" id="IPR023120">
    <property type="entry name" value="WHTH_transcript_rep_HrcA_IDD"/>
</dbReference>
<comment type="similarity">
    <text evidence="1">Belongs to the HrcA family.</text>
</comment>
<dbReference type="Proteomes" id="UP000620133">
    <property type="component" value="Chromosome"/>
</dbReference>
<sequence>MITSRQKLILKAIIELYVKDAQPVGSKSLTHLPYLSFSSATIRYDMAQLELLGYLEKTHTSSGRVPSEKGYRYYVEHLVTRDQDVLKSFPLIDEIFLKNKLAREQAIEDAMNLLSELTNYTALAIGPSGASAKIKKIDFVPLTPSQAVILIVTDQGHVQHQSINVPKEGHINDVKEVIKTLDDLLRDRSIVDANKILENVFAKQQIESFMTYQTQILESFINAFSKFAEDNFYLSGVTNVFDQPEFHNARHMKSFVDMFDRRDLLKLIGEQDGLSIRFGSDLRLIPMENCTVISVPYQINDDEHGTIAVLGPTRMEYSKVIPLVEYIASNLGKLYKK</sequence>
<comment type="function">
    <text evidence="1">Negative regulator of class I heat shock genes (grpE-dnaK-dnaJ and groELS operons). Prevents heat-shock induction of these operons.</text>
</comment>
<dbReference type="GO" id="GO:0003677">
    <property type="term" value="F:DNA binding"/>
    <property type="evidence" value="ECO:0007669"/>
    <property type="project" value="InterPro"/>
</dbReference>
<dbReference type="Gene3D" id="3.30.390.60">
    <property type="entry name" value="Heat-inducible transcription repressor hrca homolog, domain 3"/>
    <property type="match status" value="1"/>
</dbReference>
<dbReference type="GO" id="GO:0045892">
    <property type="term" value="P:negative regulation of DNA-templated transcription"/>
    <property type="evidence" value="ECO:0007669"/>
    <property type="project" value="UniProtKB-UniRule"/>
</dbReference>
<evidence type="ECO:0000313" key="4">
    <source>
        <dbReference type="Proteomes" id="UP000620133"/>
    </source>
</evidence>
<evidence type="ECO:0000256" key="1">
    <source>
        <dbReference type="HAMAP-Rule" id="MF_00081"/>
    </source>
</evidence>
<keyword evidence="1" id="KW-0346">Stress response</keyword>
<dbReference type="PANTHER" id="PTHR34824">
    <property type="entry name" value="HEAT-INDUCIBLE TRANSCRIPTION REPRESSOR HRCA"/>
    <property type="match status" value="1"/>
</dbReference>
<reference evidence="3" key="1">
    <citation type="submission" date="2021-01" db="EMBL/GenBank/DDBJ databases">
        <title>Draft genome sequence of Acholeplasmataceae bacterium strain Mahy22.</title>
        <authorList>
            <person name="Watanabe M."/>
            <person name="Kojima H."/>
            <person name="Fukui M."/>
        </authorList>
    </citation>
    <scope>NUCLEOTIDE SEQUENCE</scope>
    <source>
        <strain evidence="3">Mahy22</strain>
    </source>
</reference>
<dbReference type="RefSeq" id="WP_176238655.1">
    <property type="nucleotide sequence ID" value="NZ_AP024412.1"/>
</dbReference>
<keyword evidence="1" id="KW-0805">Transcription regulation</keyword>
<dbReference type="InterPro" id="IPR029016">
    <property type="entry name" value="GAF-like_dom_sf"/>
</dbReference>
<dbReference type="Pfam" id="PF01628">
    <property type="entry name" value="HrcA"/>
    <property type="match status" value="1"/>
</dbReference>
<dbReference type="InterPro" id="IPR036390">
    <property type="entry name" value="WH_DNA-bd_sf"/>
</dbReference>
<dbReference type="SUPFAM" id="SSF46785">
    <property type="entry name" value="Winged helix' DNA-binding domain"/>
    <property type="match status" value="1"/>
</dbReference>
<feature type="domain" description="Heat-inducible transcription repressor HrcA C-terminal" evidence="2">
    <location>
        <begin position="104"/>
        <end position="321"/>
    </location>
</feature>
<organism evidence="3 4">
    <name type="scientific">Mariniplasma anaerobium</name>
    <dbReference type="NCBI Taxonomy" id="2735436"/>
    <lineage>
        <taxon>Bacteria</taxon>
        <taxon>Bacillati</taxon>
        <taxon>Mycoplasmatota</taxon>
        <taxon>Mollicutes</taxon>
        <taxon>Acholeplasmatales</taxon>
        <taxon>Acholeplasmataceae</taxon>
        <taxon>Mariniplasma</taxon>
    </lineage>
</organism>
<keyword evidence="1" id="KW-0678">Repressor</keyword>
<name>A0A7U9THB1_9MOLU</name>
<evidence type="ECO:0000259" key="2">
    <source>
        <dbReference type="Pfam" id="PF01628"/>
    </source>
</evidence>
<accession>A0A7U9THB1</accession>
<dbReference type="KEGG" id="manr:MPAN_007140"/>
<gene>
    <name evidence="1 3" type="primary">hrcA</name>
    <name evidence="3" type="ORF">MPAN_007140</name>
</gene>
<dbReference type="PANTHER" id="PTHR34824:SF1">
    <property type="entry name" value="HEAT-INDUCIBLE TRANSCRIPTION REPRESSOR HRCA"/>
    <property type="match status" value="1"/>
</dbReference>
<protein>
    <recommendedName>
        <fullName evidence="1">Heat-inducible transcription repressor HrcA</fullName>
    </recommendedName>
</protein>
<dbReference type="NCBIfam" id="TIGR00331">
    <property type="entry name" value="hrcA"/>
    <property type="match status" value="1"/>
</dbReference>
<dbReference type="InterPro" id="IPR002571">
    <property type="entry name" value="HrcA"/>
</dbReference>
<dbReference type="Gene3D" id="1.10.10.10">
    <property type="entry name" value="Winged helix-like DNA-binding domain superfamily/Winged helix DNA-binding domain"/>
    <property type="match status" value="1"/>
</dbReference>
<dbReference type="Gene3D" id="3.30.450.40">
    <property type="match status" value="1"/>
</dbReference>
<dbReference type="HAMAP" id="MF_00081">
    <property type="entry name" value="HrcA"/>
    <property type="match status" value="1"/>
</dbReference>
<proteinExistence type="inferred from homology"/>
<keyword evidence="4" id="KW-1185">Reference proteome</keyword>
<evidence type="ECO:0000313" key="3">
    <source>
        <dbReference type="EMBL" id="BCR35821.1"/>
    </source>
</evidence>
<dbReference type="AlphaFoldDB" id="A0A7U9THB1"/>
<dbReference type="SUPFAM" id="SSF55781">
    <property type="entry name" value="GAF domain-like"/>
    <property type="match status" value="1"/>
</dbReference>
<dbReference type="PIRSF" id="PIRSF005485">
    <property type="entry name" value="HrcA"/>
    <property type="match status" value="1"/>
</dbReference>
<dbReference type="InterPro" id="IPR036388">
    <property type="entry name" value="WH-like_DNA-bd_sf"/>
</dbReference>